<evidence type="ECO:0000313" key="2">
    <source>
        <dbReference type="Proteomes" id="UP000030949"/>
    </source>
</evidence>
<protein>
    <submittedName>
        <fullName evidence="1">Uncharacterized protein</fullName>
    </submittedName>
</protein>
<dbReference type="EMBL" id="JQGJ01000012">
    <property type="protein sequence ID" value="KHK63246.1"/>
    <property type="molecule type" value="Genomic_DNA"/>
</dbReference>
<proteinExistence type="predicted"/>
<comment type="caution">
    <text evidence="1">The sequence shown here is derived from an EMBL/GenBank/DDBJ whole genome shotgun (WGS) entry which is preliminary data.</text>
</comment>
<gene>
    <name evidence="1" type="ORF">JZ00_19185</name>
</gene>
<dbReference type="Proteomes" id="UP000030949">
    <property type="component" value="Unassembled WGS sequence"/>
</dbReference>
<dbReference type="AlphaFoldDB" id="A0A0B1Z1W7"/>
<evidence type="ECO:0000313" key="1">
    <source>
        <dbReference type="EMBL" id="KHK63246.1"/>
    </source>
</evidence>
<dbReference type="OrthoDB" id="7003900at2"/>
<dbReference type="RefSeq" id="WP_039592842.1">
    <property type="nucleotide sequence ID" value="NZ_CP142104.1"/>
</dbReference>
<sequence>MTDIYLLIASGTDQSDAYVLGWFDDRNKAREAAEQKEWEAYRASLKAEHPWSSHKPLAPDKTDYRRYWIKTVSKFEQVSVPRSLAVH</sequence>
<name>A0A0B1Z1W7_9PSED</name>
<reference evidence="2" key="1">
    <citation type="submission" date="2015-03" db="EMBL/GenBank/DDBJ databases">
        <title>Pseudomonas frederiksbergensis hydrocarbon degrader.</title>
        <authorList>
            <person name="Brown L.M."/>
            <person name="Ruiz O.N."/>
            <person name="Mueller S."/>
            <person name="Gunasekera T.S."/>
        </authorList>
    </citation>
    <scope>NUCLEOTIDE SEQUENCE [LARGE SCALE GENOMIC DNA]</scope>
    <source>
        <strain evidence="2">SI8</strain>
    </source>
</reference>
<organism evidence="1 2">
    <name type="scientific">Pseudomonas frederiksbergensis</name>
    <dbReference type="NCBI Taxonomy" id="104087"/>
    <lineage>
        <taxon>Bacteria</taxon>
        <taxon>Pseudomonadati</taxon>
        <taxon>Pseudomonadota</taxon>
        <taxon>Gammaproteobacteria</taxon>
        <taxon>Pseudomonadales</taxon>
        <taxon>Pseudomonadaceae</taxon>
        <taxon>Pseudomonas</taxon>
    </lineage>
</organism>
<accession>A0A0B1Z1W7</accession>